<reference evidence="2" key="1">
    <citation type="submission" date="2020-11" db="EMBL/GenBank/DDBJ databases">
        <authorList>
            <consortium name="DOE Joint Genome Institute"/>
            <person name="Ahrendt S."/>
            <person name="Riley R."/>
            <person name="Andreopoulos W."/>
            <person name="LaButti K."/>
            <person name="Pangilinan J."/>
            <person name="Ruiz-duenas F.J."/>
            <person name="Barrasa J.M."/>
            <person name="Sanchez-Garcia M."/>
            <person name="Camarero S."/>
            <person name="Miyauchi S."/>
            <person name="Serrano A."/>
            <person name="Linde D."/>
            <person name="Babiker R."/>
            <person name="Drula E."/>
            <person name="Ayuso-Fernandez I."/>
            <person name="Pacheco R."/>
            <person name="Padilla G."/>
            <person name="Ferreira P."/>
            <person name="Barriuso J."/>
            <person name="Kellner H."/>
            <person name="Castanera R."/>
            <person name="Alfaro M."/>
            <person name="Ramirez L."/>
            <person name="Pisabarro A.G."/>
            <person name="Kuo A."/>
            <person name="Tritt A."/>
            <person name="Lipzen A."/>
            <person name="He G."/>
            <person name="Yan M."/>
            <person name="Ng V."/>
            <person name="Cullen D."/>
            <person name="Martin F."/>
            <person name="Rosso M.-N."/>
            <person name="Henrissat B."/>
            <person name="Hibbett D."/>
            <person name="Martinez A.T."/>
            <person name="Grigoriev I.V."/>
        </authorList>
    </citation>
    <scope>NUCLEOTIDE SEQUENCE</scope>
    <source>
        <strain evidence="2">AH 44721</strain>
    </source>
</reference>
<proteinExistence type="predicted"/>
<evidence type="ECO:0008006" key="4">
    <source>
        <dbReference type="Google" id="ProtNLM"/>
    </source>
</evidence>
<evidence type="ECO:0000256" key="1">
    <source>
        <dbReference type="SAM" id="MobiDB-lite"/>
    </source>
</evidence>
<protein>
    <recommendedName>
        <fullName evidence="4">HNH nuclease domain-containing protein</fullName>
    </recommendedName>
</protein>
<feature type="region of interest" description="Disordered" evidence="1">
    <location>
        <begin position="1"/>
        <end position="25"/>
    </location>
</feature>
<name>A0A9P5NKY2_GYMJU</name>
<gene>
    <name evidence="2" type="ORF">CPB84DRAFT_1962349</name>
</gene>
<dbReference type="Proteomes" id="UP000724874">
    <property type="component" value="Unassembled WGS sequence"/>
</dbReference>
<dbReference type="EMBL" id="JADNYJ010000046">
    <property type="protein sequence ID" value="KAF8900761.1"/>
    <property type="molecule type" value="Genomic_DNA"/>
</dbReference>
<dbReference type="AlphaFoldDB" id="A0A9P5NKY2"/>
<feature type="compositionally biased region" description="Basic and acidic residues" evidence="1">
    <location>
        <begin position="273"/>
        <end position="284"/>
    </location>
</feature>
<comment type="caution">
    <text evidence="2">The sequence shown here is derived from an EMBL/GenBank/DDBJ whole genome shotgun (WGS) entry which is preliminary data.</text>
</comment>
<accession>A0A9P5NKY2</accession>
<evidence type="ECO:0000313" key="2">
    <source>
        <dbReference type="EMBL" id="KAF8900761.1"/>
    </source>
</evidence>
<sequence length="345" mass="39537">MPRCSCCSSSSSQSSNHLPIAPPQTTKSEIAAIKQNDGLSDGLEKRVLDATSELSMDRCIIRNTGDSTCYSHVLSRTTPEHIISRLEYAWGMNYGQLNVDSSSNIIRLSSDLHRSFHHRLWVLIPEDPSVLRSYRRHKKRGPVDNYFADLIPAGPYRYKFAVSRYFKGTSIDRWPESTEEFKGAAKDASPDQFEYPFTNFPTIVSHVHPRFVIYHAGYTFKKRLYNYYVSREDLRKPIEKILSIYRAWTKPIPADAIRSFVRVPKSLDPVDSANHRHVDGENSSERSSFTRPERYNRRKKRQPLDTVGQAVLPRTWEAGARRRVEQPRSVASHAMAGSKARMDSV</sequence>
<keyword evidence="3" id="KW-1185">Reference proteome</keyword>
<evidence type="ECO:0000313" key="3">
    <source>
        <dbReference type="Proteomes" id="UP000724874"/>
    </source>
</evidence>
<feature type="region of interest" description="Disordered" evidence="1">
    <location>
        <begin position="271"/>
        <end position="345"/>
    </location>
</feature>
<organism evidence="2 3">
    <name type="scientific">Gymnopilus junonius</name>
    <name type="common">Spectacular rustgill mushroom</name>
    <name type="synonym">Gymnopilus spectabilis subsp. junonius</name>
    <dbReference type="NCBI Taxonomy" id="109634"/>
    <lineage>
        <taxon>Eukaryota</taxon>
        <taxon>Fungi</taxon>
        <taxon>Dikarya</taxon>
        <taxon>Basidiomycota</taxon>
        <taxon>Agaricomycotina</taxon>
        <taxon>Agaricomycetes</taxon>
        <taxon>Agaricomycetidae</taxon>
        <taxon>Agaricales</taxon>
        <taxon>Agaricineae</taxon>
        <taxon>Hymenogastraceae</taxon>
        <taxon>Gymnopilus</taxon>
    </lineage>
</organism>
<dbReference type="OrthoDB" id="3133596at2759"/>